<feature type="region of interest" description="Disordered" evidence="3">
    <location>
        <begin position="39"/>
        <end position="78"/>
    </location>
</feature>
<dbReference type="InterPro" id="IPR000026">
    <property type="entry name" value="N1-like"/>
</dbReference>
<dbReference type="GO" id="GO:0016787">
    <property type="term" value="F:hydrolase activity"/>
    <property type="evidence" value="ECO:0007669"/>
    <property type="project" value="UniProtKB-KW"/>
</dbReference>
<keyword evidence="5" id="KW-1185">Reference proteome</keyword>
<evidence type="ECO:0000256" key="3">
    <source>
        <dbReference type="SAM" id="MobiDB-lite"/>
    </source>
</evidence>
<keyword evidence="1" id="KW-0540">Nuclease</keyword>
<dbReference type="Proteomes" id="UP000444960">
    <property type="component" value="Unassembled WGS sequence"/>
</dbReference>
<dbReference type="Gene3D" id="3.10.450.30">
    <property type="entry name" value="Microbial ribonucleases"/>
    <property type="match status" value="1"/>
</dbReference>
<gene>
    <name evidence="4" type="ORF">nbrc107696_18200</name>
</gene>
<dbReference type="RefSeq" id="WP_161895176.1">
    <property type="nucleotide sequence ID" value="NZ_BJOV01000003.1"/>
</dbReference>
<reference evidence="5" key="1">
    <citation type="submission" date="2019-06" db="EMBL/GenBank/DDBJ databases">
        <title>Gordonia isolated from sludge of a wastewater treatment plant.</title>
        <authorList>
            <person name="Tamura T."/>
            <person name="Aoyama K."/>
            <person name="Kang Y."/>
            <person name="Saito S."/>
            <person name="Akiyama N."/>
            <person name="Yazawa K."/>
            <person name="Gonoi T."/>
            <person name="Mikami Y."/>
        </authorList>
    </citation>
    <scope>NUCLEOTIDE SEQUENCE [LARGE SCALE GENOMIC DNA]</scope>
    <source>
        <strain evidence="5">NBRC 107696</strain>
    </source>
</reference>
<dbReference type="Pfam" id="PF00545">
    <property type="entry name" value="Ribonuclease"/>
    <property type="match status" value="1"/>
</dbReference>
<dbReference type="GO" id="GO:0004521">
    <property type="term" value="F:RNA endonuclease activity"/>
    <property type="evidence" value="ECO:0007669"/>
    <property type="project" value="InterPro"/>
</dbReference>
<evidence type="ECO:0000256" key="2">
    <source>
        <dbReference type="ARBA" id="ARBA00022801"/>
    </source>
</evidence>
<comment type="caution">
    <text evidence="4">The sequence shown here is derived from an EMBL/GenBank/DDBJ whole genome shotgun (WGS) entry which is preliminary data.</text>
</comment>
<dbReference type="AlphaFoldDB" id="A0A7I9V824"/>
<protein>
    <submittedName>
        <fullName evidence="4">Uncharacterized protein</fullName>
    </submittedName>
</protein>
<name>A0A7I9V824_9ACTN</name>
<organism evidence="4 5">
    <name type="scientific">Gordonia spumicola</name>
    <dbReference type="NCBI Taxonomy" id="589161"/>
    <lineage>
        <taxon>Bacteria</taxon>
        <taxon>Bacillati</taxon>
        <taxon>Actinomycetota</taxon>
        <taxon>Actinomycetes</taxon>
        <taxon>Mycobacteriales</taxon>
        <taxon>Gordoniaceae</taxon>
        <taxon>Gordonia</taxon>
    </lineage>
</organism>
<dbReference type="EMBL" id="BJOV01000003">
    <property type="protein sequence ID" value="GEE01374.1"/>
    <property type="molecule type" value="Genomic_DNA"/>
</dbReference>
<evidence type="ECO:0000313" key="5">
    <source>
        <dbReference type="Proteomes" id="UP000444960"/>
    </source>
</evidence>
<accession>A0A7I9V824</accession>
<dbReference type="SUPFAM" id="SSF53933">
    <property type="entry name" value="Microbial ribonucleases"/>
    <property type="match status" value="1"/>
</dbReference>
<evidence type="ECO:0000313" key="4">
    <source>
        <dbReference type="EMBL" id="GEE01374.1"/>
    </source>
</evidence>
<dbReference type="GO" id="GO:0003723">
    <property type="term" value="F:RNA binding"/>
    <property type="evidence" value="ECO:0007669"/>
    <property type="project" value="InterPro"/>
</dbReference>
<proteinExistence type="predicted"/>
<dbReference type="InterPro" id="IPR006311">
    <property type="entry name" value="TAT_signal"/>
</dbReference>
<keyword evidence="2" id="KW-0378">Hydrolase</keyword>
<dbReference type="PROSITE" id="PS51318">
    <property type="entry name" value="TAT"/>
    <property type="match status" value="1"/>
</dbReference>
<dbReference type="InterPro" id="IPR016191">
    <property type="entry name" value="Ribonuclease/ribotoxin"/>
</dbReference>
<sequence length="170" mass="18482">MSSPTPPSEQSRRRLLASAIAVLVLLAVGALTWWIDGRSSPDEASPPASSVSIVDGSTTTAADRSRTDRPGPSDTPARVEQTLQYIDAGDWPAAANAPGTHGGDTFRNNERRLPVKSTKGKRIQYREWDVNPKQRGRGRDAERIITGSDGSAYYTLDHYETFTKIRGPSS</sequence>
<evidence type="ECO:0000256" key="1">
    <source>
        <dbReference type="ARBA" id="ARBA00022722"/>
    </source>
</evidence>
<feature type="compositionally biased region" description="Low complexity" evidence="3">
    <location>
        <begin position="42"/>
        <end position="62"/>
    </location>
</feature>
<dbReference type="OrthoDB" id="5326845at2"/>